<keyword evidence="4 7" id="KW-1133">Transmembrane helix</keyword>
<dbReference type="HAMAP" id="MF_00910">
    <property type="entry name" value="FtsL"/>
    <property type="match status" value="1"/>
</dbReference>
<organism evidence="10 11">
    <name type="scientific">Alkalibacterium iburiense</name>
    <dbReference type="NCBI Taxonomy" id="290589"/>
    <lineage>
        <taxon>Bacteria</taxon>
        <taxon>Bacillati</taxon>
        <taxon>Bacillota</taxon>
        <taxon>Bacilli</taxon>
        <taxon>Lactobacillales</taxon>
        <taxon>Carnobacteriaceae</taxon>
        <taxon>Alkalibacterium</taxon>
    </lineage>
</organism>
<evidence type="ECO:0000256" key="7">
    <source>
        <dbReference type="HAMAP-Rule" id="MF_00910"/>
    </source>
</evidence>
<comment type="caution">
    <text evidence="10">The sequence shown here is derived from an EMBL/GenBank/DDBJ whole genome shotgun (WGS) entry which is preliminary data.</text>
</comment>
<reference evidence="10 11" key="1">
    <citation type="journal article" date="2019" name="Int. J. Syst. Evol. Microbiol.">
        <title>The Global Catalogue of Microorganisms (GCM) 10K type strain sequencing project: providing services to taxonomists for standard genome sequencing and annotation.</title>
        <authorList>
            <consortium name="The Broad Institute Genomics Platform"/>
            <consortium name="The Broad Institute Genome Sequencing Center for Infectious Disease"/>
            <person name="Wu L."/>
            <person name="Ma J."/>
        </authorList>
    </citation>
    <scope>NUCLEOTIDE SEQUENCE [LARGE SCALE GENOMIC DNA]</scope>
    <source>
        <strain evidence="10 11">JCM 12662</strain>
    </source>
</reference>
<dbReference type="EMBL" id="BAAACW010000109">
    <property type="protein sequence ID" value="GAA0365545.1"/>
    <property type="molecule type" value="Genomic_DNA"/>
</dbReference>
<evidence type="ECO:0000256" key="9">
    <source>
        <dbReference type="SAM" id="MobiDB-lite"/>
    </source>
</evidence>
<comment type="similarity">
    <text evidence="7">Belongs to the FtsL family.</text>
</comment>
<evidence type="ECO:0000313" key="10">
    <source>
        <dbReference type="EMBL" id="GAA0365545.1"/>
    </source>
</evidence>
<comment type="subcellular location">
    <subcellularLocation>
        <location evidence="7">Cell membrane</location>
        <topology evidence="7">Single-pass type II membrane protein</topology>
    </subcellularLocation>
    <text evidence="7">Localizes to the division septum where it forms a ring structure.</text>
</comment>
<dbReference type="NCBIfam" id="TIGR02209">
    <property type="entry name" value="ftsL_broad"/>
    <property type="match status" value="1"/>
</dbReference>
<feature type="transmembrane region" description="Helical" evidence="7">
    <location>
        <begin position="51"/>
        <end position="71"/>
    </location>
</feature>
<keyword evidence="5 7" id="KW-0472">Membrane</keyword>
<feature type="region of interest" description="Disordered" evidence="9">
    <location>
        <begin position="13"/>
        <end position="34"/>
    </location>
</feature>
<keyword evidence="6 7" id="KW-0131">Cell cycle</keyword>
<evidence type="ECO:0000313" key="11">
    <source>
        <dbReference type="Proteomes" id="UP001501166"/>
    </source>
</evidence>
<name>A0ABN0XJL9_9LACT</name>
<evidence type="ECO:0000256" key="2">
    <source>
        <dbReference type="ARBA" id="ARBA00022618"/>
    </source>
</evidence>
<keyword evidence="3 7" id="KW-0812">Transmembrane</keyword>
<sequence length="133" mass="15277">MIKMMNDNLARQLSPEKEINPIHQPSPQIEKQPKKVHIEQPAHKLFTRAECAVLSLFAAIILALAVTHIALSMQVSTTNRVIQDIQSQSAVVQIENENYEQKVQELSRYDRVYSIAKENDLNMNEEQIRNVLK</sequence>
<evidence type="ECO:0000256" key="3">
    <source>
        <dbReference type="ARBA" id="ARBA00022692"/>
    </source>
</evidence>
<dbReference type="RefSeq" id="WP_343755703.1">
    <property type="nucleotide sequence ID" value="NZ_BAAACW010000109.1"/>
</dbReference>
<dbReference type="InterPro" id="IPR011922">
    <property type="entry name" value="Cell_div_FtsL"/>
</dbReference>
<evidence type="ECO:0000256" key="4">
    <source>
        <dbReference type="ARBA" id="ARBA00022989"/>
    </source>
</evidence>
<dbReference type="Proteomes" id="UP001501166">
    <property type="component" value="Unassembled WGS sequence"/>
</dbReference>
<protein>
    <recommendedName>
        <fullName evidence="7 8">Cell division protein FtsL</fullName>
    </recommendedName>
</protein>
<evidence type="ECO:0000256" key="8">
    <source>
        <dbReference type="NCBIfam" id="TIGR02209"/>
    </source>
</evidence>
<proteinExistence type="inferred from homology"/>
<gene>
    <name evidence="7" type="primary">ftsL</name>
    <name evidence="10" type="ORF">GCM10008932_17170</name>
</gene>
<keyword evidence="11" id="KW-1185">Reference proteome</keyword>
<evidence type="ECO:0000256" key="1">
    <source>
        <dbReference type="ARBA" id="ARBA00022475"/>
    </source>
</evidence>
<keyword evidence="2 7" id="KW-0132">Cell division</keyword>
<accession>A0ABN0XJL9</accession>
<comment type="function">
    <text evidence="7">Essential cell division protein.</text>
</comment>
<evidence type="ECO:0000256" key="6">
    <source>
        <dbReference type="ARBA" id="ARBA00023306"/>
    </source>
</evidence>
<keyword evidence="1 7" id="KW-1003">Cell membrane</keyword>
<evidence type="ECO:0000256" key="5">
    <source>
        <dbReference type="ARBA" id="ARBA00023136"/>
    </source>
</evidence>